<evidence type="ECO:0000256" key="1">
    <source>
        <dbReference type="ARBA" id="ARBA00023125"/>
    </source>
</evidence>
<dbReference type="SUPFAM" id="SSF46955">
    <property type="entry name" value="Putative DNA-binding domain"/>
    <property type="match status" value="1"/>
</dbReference>
<evidence type="ECO:0000313" key="3">
    <source>
        <dbReference type="EMBL" id="MCX2523209.1"/>
    </source>
</evidence>
<dbReference type="AlphaFoldDB" id="A0AA41ZDC1"/>
<dbReference type="InterPro" id="IPR000551">
    <property type="entry name" value="MerR-type_HTH_dom"/>
</dbReference>
<dbReference type="RefSeq" id="WP_250936542.1">
    <property type="nucleotide sequence ID" value="NZ_JAMLJK010000001.1"/>
</dbReference>
<organism evidence="3 4">
    <name type="scientific">Larsenimonas rhizosphaerae</name>
    <dbReference type="NCBI Taxonomy" id="2944682"/>
    <lineage>
        <taxon>Bacteria</taxon>
        <taxon>Pseudomonadati</taxon>
        <taxon>Pseudomonadota</taxon>
        <taxon>Gammaproteobacteria</taxon>
        <taxon>Oceanospirillales</taxon>
        <taxon>Halomonadaceae</taxon>
        <taxon>Larsenimonas</taxon>
    </lineage>
</organism>
<dbReference type="PANTHER" id="PTHR30204">
    <property type="entry name" value="REDOX-CYCLING DRUG-SENSING TRANSCRIPTIONAL ACTIVATOR SOXR"/>
    <property type="match status" value="1"/>
</dbReference>
<evidence type="ECO:0000259" key="2">
    <source>
        <dbReference type="PROSITE" id="PS50937"/>
    </source>
</evidence>
<sequence>MIGLKRGELARESGLSVETIRYYEQQDLLLTPTREPNGYRRFDPANIERLAFIQRAKHMGFSLKDIAELLTLEVNRDAHTCEEVKAIARTKQREIKARMSELSRMHDALSLINERCCGGTHAATHCTILTALADGERPGAPHEHDD</sequence>
<dbReference type="NCBIfam" id="NF007069">
    <property type="entry name" value="PRK09514.1"/>
    <property type="match status" value="1"/>
</dbReference>
<evidence type="ECO:0000313" key="4">
    <source>
        <dbReference type="Proteomes" id="UP001165678"/>
    </source>
</evidence>
<dbReference type="CDD" id="cd04770">
    <property type="entry name" value="HTH_HMRTR"/>
    <property type="match status" value="1"/>
</dbReference>
<dbReference type="PROSITE" id="PS00552">
    <property type="entry name" value="HTH_MERR_1"/>
    <property type="match status" value="1"/>
</dbReference>
<name>A0AA41ZDC1_9GAMM</name>
<dbReference type="InterPro" id="IPR047057">
    <property type="entry name" value="MerR_fam"/>
</dbReference>
<comment type="caution">
    <text evidence="3">The sequence shown here is derived from an EMBL/GenBank/DDBJ whole genome shotgun (WGS) entry which is preliminary data.</text>
</comment>
<protein>
    <submittedName>
        <fullName evidence="3">Zn(2+)-responsive transcriptional regulator</fullName>
    </submittedName>
</protein>
<feature type="domain" description="HTH merR-type" evidence="2">
    <location>
        <begin position="7"/>
        <end position="72"/>
    </location>
</feature>
<proteinExistence type="predicted"/>
<dbReference type="Proteomes" id="UP001165678">
    <property type="component" value="Unassembled WGS sequence"/>
</dbReference>
<dbReference type="InterPro" id="IPR009061">
    <property type="entry name" value="DNA-bd_dom_put_sf"/>
</dbReference>
<dbReference type="GO" id="GO:0003677">
    <property type="term" value="F:DNA binding"/>
    <property type="evidence" value="ECO:0007669"/>
    <property type="project" value="UniProtKB-KW"/>
</dbReference>
<dbReference type="PANTHER" id="PTHR30204:SF92">
    <property type="entry name" value="HTH-TYPE TRANSCRIPTIONAL REGULATOR ZNTR"/>
    <property type="match status" value="1"/>
</dbReference>
<accession>A0AA41ZDC1</accession>
<dbReference type="GO" id="GO:0003700">
    <property type="term" value="F:DNA-binding transcription factor activity"/>
    <property type="evidence" value="ECO:0007669"/>
    <property type="project" value="InterPro"/>
</dbReference>
<dbReference type="EMBL" id="JAPIVE010000001">
    <property type="protein sequence ID" value="MCX2523209.1"/>
    <property type="molecule type" value="Genomic_DNA"/>
</dbReference>
<gene>
    <name evidence="3" type="primary">zntR</name>
    <name evidence="3" type="ORF">OQ287_03060</name>
</gene>
<dbReference type="PROSITE" id="PS50937">
    <property type="entry name" value="HTH_MERR_2"/>
    <property type="match status" value="1"/>
</dbReference>
<keyword evidence="1" id="KW-0238">DNA-binding</keyword>
<dbReference type="PRINTS" id="PR00040">
    <property type="entry name" value="HTHMERR"/>
</dbReference>
<dbReference type="SMART" id="SM00422">
    <property type="entry name" value="HTH_MERR"/>
    <property type="match status" value="1"/>
</dbReference>
<reference evidence="3" key="1">
    <citation type="submission" date="2022-11" db="EMBL/GenBank/DDBJ databases">
        <title>Larsenimonas rhizosphaerae sp. nov., isolated from a tidal mudflat.</title>
        <authorList>
            <person name="Lee S.D."/>
            <person name="Kim I.S."/>
        </authorList>
    </citation>
    <scope>NUCLEOTIDE SEQUENCE</scope>
    <source>
        <strain evidence="3">GH2-1</strain>
    </source>
</reference>
<dbReference type="Gene3D" id="1.10.1660.10">
    <property type="match status" value="1"/>
</dbReference>
<dbReference type="Pfam" id="PF13411">
    <property type="entry name" value="MerR_1"/>
    <property type="match status" value="1"/>
</dbReference>
<keyword evidence="4" id="KW-1185">Reference proteome</keyword>